<reference evidence="1" key="1">
    <citation type="submission" date="2016-01" db="EMBL/GenBank/DDBJ databases">
        <title>Complete genome of Planococcus kocurri type strain.</title>
        <authorList>
            <person name="See-Too W.S."/>
        </authorList>
    </citation>
    <scope>NUCLEOTIDE SEQUENCE [LARGE SCALE GENOMIC DNA]</scope>
    <source>
        <strain evidence="1">ATCC 43650</strain>
    </source>
</reference>
<dbReference type="EMBL" id="CP013661">
    <property type="protein sequence ID" value="ALS79629.1"/>
    <property type="molecule type" value="Genomic_DNA"/>
</dbReference>
<evidence type="ECO:0008006" key="3">
    <source>
        <dbReference type="Google" id="ProtNLM"/>
    </source>
</evidence>
<proteinExistence type="predicted"/>
<protein>
    <recommendedName>
        <fullName evidence="3">DUF2007 domain-containing protein</fullName>
    </recommendedName>
</protein>
<name>A0ABM5WZ54_9BACL</name>
<keyword evidence="2" id="KW-1185">Reference proteome</keyword>
<sequence length="88" mass="10185">MGLIRWIFFKKKHLVYTAFGDAMYYQAVDKLRVQGIDYDTVLRVNANVHGTEGHMGSSHMRDAMTNTAQYDLYVEIKDKHFAEQILNG</sequence>
<organism evidence="1 2">
    <name type="scientific">Planococcus kocurii</name>
    <dbReference type="NCBI Taxonomy" id="1374"/>
    <lineage>
        <taxon>Bacteria</taxon>
        <taxon>Bacillati</taxon>
        <taxon>Bacillota</taxon>
        <taxon>Bacilli</taxon>
        <taxon>Bacillales</taxon>
        <taxon>Caryophanaceae</taxon>
        <taxon>Planococcus</taxon>
    </lineage>
</organism>
<dbReference type="Proteomes" id="UP000065533">
    <property type="component" value="Chromosome"/>
</dbReference>
<dbReference type="RefSeq" id="WP_058386276.1">
    <property type="nucleotide sequence ID" value="NZ_CP013661.2"/>
</dbReference>
<evidence type="ECO:0000313" key="1">
    <source>
        <dbReference type="EMBL" id="ALS79629.1"/>
    </source>
</evidence>
<gene>
    <name evidence="1" type="ORF">AUO94_13785</name>
</gene>
<evidence type="ECO:0000313" key="2">
    <source>
        <dbReference type="Proteomes" id="UP000065533"/>
    </source>
</evidence>
<accession>A0ABM5WZ54</accession>